<organism evidence="2 3">
    <name type="scientific">Boletus edulis BED1</name>
    <dbReference type="NCBI Taxonomy" id="1328754"/>
    <lineage>
        <taxon>Eukaryota</taxon>
        <taxon>Fungi</taxon>
        <taxon>Dikarya</taxon>
        <taxon>Basidiomycota</taxon>
        <taxon>Agaricomycotina</taxon>
        <taxon>Agaricomycetes</taxon>
        <taxon>Agaricomycetidae</taxon>
        <taxon>Boletales</taxon>
        <taxon>Boletineae</taxon>
        <taxon>Boletaceae</taxon>
        <taxon>Boletoideae</taxon>
        <taxon>Boletus</taxon>
    </lineage>
</organism>
<gene>
    <name evidence="2" type="ORF">L210DRAFT_862329</name>
</gene>
<name>A0AAD4GBY6_BOLED</name>
<reference evidence="2" key="1">
    <citation type="submission" date="2019-10" db="EMBL/GenBank/DDBJ databases">
        <authorList>
            <consortium name="DOE Joint Genome Institute"/>
            <person name="Kuo A."/>
            <person name="Miyauchi S."/>
            <person name="Kiss E."/>
            <person name="Drula E."/>
            <person name="Kohler A."/>
            <person name="Sanchez-Garcia M."/>
            <person name="Andreopoulos B."/>
            <person name="Barry K.W."/>
            <person name="Bonito G."/>
            <person name="Buee M."/>
            <person name="Carver A."/>
            <person name="Chen C."/>
            <person name="Cichocki N."/>
            <person name="Clum A."/>
            <person name="Culley D."/>
            <person name="Crous P.W."/>
            <person name="Fauchery L."/>
            <person name="Girlanda M."/>
            <person name="Hayes R."/>
            <person name="Keri Z."/>
            <person name="LaButti K."/>
            <person name="Lipzen A."/>
            <person name="Lombard V."/>
            <person name="Magnuson J."/>
            <person name="Maillard F."/>
            <person name="Morin E."/>
            <person name="Murat C."/>
            <person name="Nolan M."/>
            <person name="Ohm R."/>
            <person name="Pangilinan J."/>
            <person name="Pereira M."/>
            <person name="Perotto S."/>
            <person name="Peter M."/>
            <person name="Riley R."/>
            <person name="Sitrit Y."/>
            <person name="Stielow B."/>
            <person name="Szollosi G."/>
            <person name="Zifcakova L."/>
            <person name="Stursova M."/>
            <person name="Spatafora J.W."/>
            <person name="Tedersoo L."/>
            <person name="Vaario L.-M."/>
            <person name="Yamada A."/>
            <person name="Yan M."/>
            <person name="Wang P."/>
            <person name="Xu J."/>
            <person name="Bruns T."/>
            <person name="Baldrian P."/>
            <person name="Vilgalys R."/>
            <person name="Henrissat B."/>
            <person name="Grigoriev I.V."/>
            <person name="Hibbett D."/>
            <person name="Nagy L.G."/>
            <person name="Martin F.M."/>
        </authorList>
    </citation>
    <scope>NUCLEOTIDE SEQUENCE</scope>
    <source>
        <strain evidence="2">BED1</strain>
    </source>
</reference>
<keyword evidence="1" id="KW-1133">Transmembrane helix</keyword>
<proteinExistence type="predicted"/>
<accession>A0AAD4GBY6</accession>
<keyword evidence="3" id="KW-1185">Reference proteome</keyword>
<feature type="transmembrane region" description="Helical" evidence="1">
    <location>
        <begin position="132"/>
        <end position="151"/>
    </location>
</feature>
<evidence type="ECO:0000256" key="1">
    <source>
        <dbReference type="SAM" id="Phobius"/>
    </source>
</evidence>
<evidence type="ECO:0000313" key="2">
    <source>
        <dbReference type="EMBL" id="KAF8434510.1"/>
    </source>
</evidence>
<reference evidence="2" key="2">
    <citation type="journal article" date="2020" name="Nat. Commun.">
        <title>Large-scale genome sequencing of mycorrhizal fungi provides insights into the early evolution of symbiotic traits.</title>
        <authorList>
            <person name="Miyauchi S."/>
            <person name="Kiss E."/>
            <person name="Kuo A."/>
            <person name="Drula E."/>
            <person name="Kohler A."/>
            <person name="Sanchez-Garcia M."/>
            <person name="Morin E."/>
            <person name="Andreopoulos B."/>
            <person name="Barry K.W."/>
            <person name="Bonito G."/>
            <person name="Buee M."/>
            <person name="Carver A."/>
            <person name="Chen C."/>
            <person name="Cichocki N."/>
            <person name="Clum A."/>
            <person name="Culley D."/>
            <person name="Crous P.W."/>
            <person name="Fauchery L."/>
            <person name="Girlanda M."/>
            <person name="Hayes R.D."/>
            <person name="Keri Z."/>
            <person name="LaButti K."/>
            <person name="Lipzen A."/>
            <person name="Lombard V."/>
            <person name="Magnuson J."/>
            <person name="Maillard F."/>
            <person name="Murat C."/>
            <person name="Nolan M."/>
            <person name="Ohm R.A."/>
            <person name="Pangilinan J."/>
            <person name="Pereira M.F."/>
            <person name="Perotto S."/>
            <person name="Peter M."/>
            <person name="Pfister S."/>
            <person name="Riley R."/>
            <person name="Sitrit Y."/>
            <person name="Stielow J.B."/>
            <person name="Szollosi G."/>
            <person name="Zifcakova L."/>
            <person name="Stursova M."/>
            <person name="Spatafora J.W."/>
            <person name="Tedersoo L."/>
            <person name="Vaario L.M."/>
            <person name="Yamada A."/>
            <person name="Yan M."/>
            <person name="Wang P."/>
            <person name="Xu J."/>
            <person name="Bruns T."/>
            <person name="Baldrian P."/>
            <person name="Vilgalys R."/>
            <person name="Dunand C."/>
            <person name="Henrissat B."/>
            <person name="Grigoriev I.V."/>
            <person name="Hibbett D."/>
            <person name="Nagy L.G."/>
            <person name="Martin F.M."/>
        </authorList>
    </citation>
    <scope>NUCLEOTIDE SEQUENCE</scope>
    <source>
        <strain evidence="2">BED1</strain>
    </source>
</reference>
<dbReference type="EMBL" id="WHUW01000028">
    <property type="protein sequence ID" value="KAF8434510.1"/>
    <property type="molecule type" value="Genomic_DNA"/>
</dbReference>
<feature type="transmembrane region" description="Helical" evidence="1">
    <location>
        <begin position="21"/>
        <end position="41"/>
    </location>
</feature>
<feature type="transmembrane region" description="Helical" evidence="1">
    <location>
        <begin position="61"/>
        <end position="82"/>
    </location>
</feature>
<keyword evidence="1" id="KW-0812">Transmembrane</keyword>
<comment type="caution">
    <text evidence="2">The sequence shown here is derived from an EMBL/GenBank/DDBJ whole genome shotgun (WGS) entry which is preliminary data.</text>
</comment>
<keyword evidence="1" id="KW-0472">Membrane</keyword>
<feature type="transmembrane region" description="Helical" evidence="1">
    <location>
        <begin position="102"/>
        <end position="120"/>
    </location>
</feature>
<dbReference type="Proteomes" id="UP001194468">
    <property type="component" value="Unassembled WGS sequence"/>
</dbReference>
<sequence>SVTITIRVCYIFAHSLFIRSIAIGAYIACTVVSAVLAGILWPDVRGLIYQPGVDRTSMLAWFLVPSILFHSLLFALKVYRFVTIPRYLPTDTFLWRFLKEGMVMYACAIGSLLFIVIGLTKTDTSDIPVSRYLLSIVFVTFTIISVCHAMLSIKSLAATLHVDPGWLLNHAELSRVHWRRGSTDGEIVVEAFDLPVMSSPPGAGKDVNSMLLMGTKVATGSSGTNSVSSD</sequence>
<dbReference type="AlphaFoldDB" id="A0AAD4GBY6"/>
<protein>
    <submittedName>
        <fullName evidence="2">Uncharacterized protein</fullName>
    </submittedName>
</protein>
<feature type="non-terminal residue" evidence="2">
    <location>
        <position position="230"/>
    </location>
</feature>
<evidence type="ECO:0000313" key="3">
    <source>
        <dbReference type="Proteomes" id="UP001194468"/>
    </source>
</evidence>